<dbReference type="GO" id="GO:0006355">
    <property type="term" value="P:regulation of DNA-templated transcription"/>
    <property type="evidence" value="ECO:0007669"/>
    <property type="project" value="InterPro"/>
</dbReference>
<dbReference type="InterPro" id="IPR007202">
    <property type="entry name" value="4Fe-4S_dom"/>
</dbReference>
<dbReference type="Pfam" id="PF02906">
    <property type="entry name" value="Fe_hyd_lg_C"/>
    <property type="match status" value="1"/>
</dbReference>
<keyword evidence="2" id="KW-0479">Metal-binding</keyword>
<evidence type="ECO:0000313" key="9">
    <source>
        <dbReference type="Proteomes" id="UP000295008"/>
    </source>
</evidence>
<sequence>MGLISTIRTSCRDCYKCVRSCPVKAIRVTDGHAEVVDSRCIADGRCVTICPQNAKKIESHIERVQQFLDSGASVAVSLAPSAAAAFELKDVGQLVSGLRKLGFQYIEETAEGAEWVAKEHLRLIGTGNLPVITSCCPAVVNLLEIYYPDLLPYLAPVVSPMVAHGRILKARYGAAAKVVFIGPCIAKKGEEPRSGAIDAVLTFAELATLFELAKLEPARLEADRFDGIRTGKAQAFPSPGGLARTVALSTDLMSQDILSIDGLDESIAFLERFHEAKNGLKLIELLACRGGCLAGPGMGGDESLFSRRERLLKYAEQRRAEMEGDSAHPASPLMARRYTPKPLAISAKVPEEEINKILARTGKFKPEDELNCGACGYNSCREKAVAIANGMAEVDMCIPYMRAKAESKAHLICQMTPNAIFVVDQELRILEVNPAAEQRFVCRQEQVVGRKLSTIIDPQDFERVLRTKELVTGEVGFPNYGMVAWQAVFYVEKEGVLIGIFADITKEKQQKERLDRVTEETLEKAQEVIDKQMRVAQEIAGLLGETTAETKVQLTRLMKLISNEEEKLR</sequence>
<dbReference type="Gene3D" id="3.40.950.10">
    <property type="entry name" value="Fe-only Hydrogenase (Larger Subunit), Chain L, domain 3"/>
    <property type="match status" value="1"/>
</dbReference>
<dbReference type="Pfam" id="PF13237">
    <property type="entry name" value="Fer4_10"/>
    <property type="match status" value="1"/>
</dbReference>
<dbReference type="Gene3D" id="1.10.15.40">
    <property type="entry name" value="Electron transport complex subunit B, putative Fe-S cluster"/>
    <property type="match status" value="1"/>
</dbReference>
<dbReference type="InterPro" id="IPR000014">
    <property type="entry name" value="PAS"/>
</dbReference>
<dbReference type="SUPFAM" id="SSF54862">
    <property type="entry name" value="4Fe-4S ferredoxins"/>
    <property type="match status" value="1"/>
</dbReference>
<dbReference type="EMBL" id="SLUN01000039">
    <property type="protein sequence ID" value="TCL59223.1"/>
    <property type="molecule type" value="Genomic_DNA"/>
</dbReference>
<dbReference type="SUPFAM" id="SSF55785">
    <property type="entry name" value="PYP-like sensor domain (PAS domain)"/>
    <property type="match status" value="1"/>
</dbReference>
<dbReference type="Pfam" id="PF04060">
    <property type="entry name" value="FeS"/>
    <property type="match status" value="1"/>
</dbReference>
<evidence type="ECO:0000256" key="2">
    <source>
        <dbReference type="ARBA" id="ARBA00022723"/>
    </source>
</evidence>
<dbReference type="PROSITE" id="PS50112">
    <property type="entry name" value="PAS"/>
    <property type="match status" value="1"/>
</dbReference>
<name>A0A4R1R1K1_HYDET</name>
<feature type="domain" description="4Fe-4S" evidence="7">
    <location>
        <begin position="353"/>
        <end position="414"/>
    </location>
</feature>
<dbReference type="CDD" id="cd00130">
    <property type="entry name" value="PAS"/>
    <property type="match status" value="1"/>
</dbReference>
<dbReference type="InterPro" id="IPR013767">
    <property type="entry name" value="PAS_fold"/>
</dbReference>
<keyword evidence="4" id="KW-0411">Iron-sulfur</keyword>
<dbReference type="InterPro" id="IPR050340">
    <property type="entry name" value="Cytosolic_Fe-S_CAF"/>
</dbReference>
<reference evidence="8 9" key="1">
    <citation type="submission" date="2019-03" db="EMBL/GenBank/DDBJ databases">
        <title>Genomic Encyclopedia of Type Strains, Phase IV (KMG-IV): sequencing the most valuable type-strain genomes for metagenomic binning, comparative biology and taxonomic classification.</title>
        <authorList>
            <person name="Goeker M."/>
        </authorList>
    </citation>
    <scope>NUCLEOTIDE SEQUENCE [LARGE SCALE GENOMIC DNA]</scope>
    <source>
        <strain evidence="8 9">LX-B</strain>
    </source>
</reference>
<dbReference type="Pfam" id="PF00989">
    <property type="entry name" value="PAS"/>
    <property type="match status" value="1"/>
</dbReference>
<comment type="caution">
    <text evidence="8">The sequence shown here is derived from an EMBL/GenBank/DDBJ whole genome shotgun (WGS) entry which is preliminary data.</text>
</comment>
<dbReference type="RefSeq" id="WP_132016553.1">
    <property type="nucleotide sequence ID" value="NZ_SLUN01000039.1"/>
</dbReference>
<dbReference type="Gene3D" id="3.30.450.20">
    <property type="entry name" value="PAS domain"/>
    <property type="match status" value="1"/>
</dbReference>
<dbReference type="PANTHER" id="PTHR11615">
    <property type="entry name" value="NITRATE, FORMATE, IRON DEHYDROGENASE"/>
    <property type="match status" value="1"/>
</dbReference>
<dbReference type="Proteomes" id="UP000295008">
    <property type="component" value="Unassembled WGS sequence"/>
</dbReference>
<proteinExistence type="predicted"/>
<feature type="domain" description="4Fe-4S ferredoxin-type" evidence="6">
    <location>
        <begin position="32"/>
        <end position="60"/>
    </location>
</feature>
<accession>A0A4R1R1K1</accession>
<dbReference type="InterPro" id="IPR004108">
    <property type="entry name" value="Fe_hydrogenase_lsu_C"/>
</dbReference>
<dbReference type="PROSITE" id="PS51379">
    <property type="entry name" value="4FE4S_FER_2"/>
    <property type="match status" value="2"/>
</dbReference>
<dbReference type="SMART" id="SM00091">
    <property type="entry name" value="PAS"/>
    <property type="match status" value="1"/>
</dbReference>
<evidence type="ECO:0000259" key="7">
    <source>
        <dbReference type="PROSITE" id="PS51656"/>
    </source>
</evidence>
<dbReference type="PROSITE" id="PS51656">
    <property type="entry name" value="4FE4S"/>
    <property type="match status" value="1"/>
</dbReference>
<keyword evidence="3" id="KW-0408">Iron</keyword>
<dbReference type="NCBIfam" id="TIGR00229">
    <property type="entry name" value="sensory_box"/>
    <property type="match status" value="1"/>
</dbReference>
<evidence type="ECO:0000259" key="6">
    <source>
        <dbReference type="PROSITE" id="PS51379"/>
    </source>
</evidence>
<keyword evidence="1" id="KW-0004">4Fe-4S</keyword>
<evidence type="ECO:0000259" key="5">
    <source>
        <dbReference type="PROSITE" id="PS50112"/>
    </source>
</evidence>
<dbReference type="GO" id="GO:0046872">
    <property type="term" value="F:metal ion binding"/>
    <property type="evidence" value="ECO:0007669"/>
    <property type="project" value="UniProtKB-KW"/>
</dbReference>
<protein>
    <submittedName>
        <fullName evidence="8">PAS domain S-box-containing protein</fullName>
    </submittedName>
</protein>
<dbReference type="OrthoDB" id="9798098at2"/>
<dbReference type="AlphaFoldDB" id="A0A4R1R1K1"/>
<dbReference type="Gene3D" id="3.30.70.20">
    <property type="match status" value="1"/>
</dbReference>
<gene>
    <name evidence="8" type="ORF">EDC14_10392</name>
</gene>
<feature type="domain" description="PAS" evidence="5">
    <location>
        <begin position="405"/>
        <end position="464"/>
    </location>
</feature>
<keyword evidence="9" id="KW-1185">Reference proteome</keyword>
<dbReference type="InterPro" id="IPR035965">
    <property type="entry name" value="PAS-like_dom_sf"/>
</dbReference>
<evidence type="ECO:0000256" key="4">
    <source>
        <dbReference type="ARBA" id="ARBA00023014"/>
    </source>
</evidence>
<dbReference type="InterPro" id="IPR017896">
    <property type="entry name" value="4Fe4S_Fe-S-bd"/>
</dbReference>
<organism evidence="8 9">
    <name type="scientific">Hydrogenispora ethanolica</name>
    <dbReference type="NCBI Taxonomy" id="1082276"/>
    <lineage>
        <taxon>Bacteria</taxon>
        <taxon>Bacillati</taxon>
        <taxon>Bacillota</taxon>
        <taxon>Hydrogenispora</taxon>
    </lineage>
</organism>
<dbReference type="SUPFAM" id="SSF53920">
    <property type="entry name" value="Fe-only hydrogenase"/>
    <property type="match status" value="1"/>
</dbReference>
<dbReference type="InterPro" id="IPR009016">
    <property type="entry name" value="Fe_hydrogenase"/>
</dbReference>
<evidence type="ECO:0000313" key="8">
    <source>
        <dbReference type="EMBL" id="TCL59223.1"/>
    </source>
</evidence>
<evidence type="ECO:0000256" key="1">
    <source>
        <dbReference type="ARBA" id="ARBA00022485"/>
    </source>
</evidence>
<dbReference type="GO" id="GO:0051539">
    <property type="term" value="F:4 iron, 4 sulfur cluster binding"/>
    <property type="evidence" value="ECO:0007669"/>
    <property type="project" value="UniProtKB-KW"/>
</dbReference>
<evidence type="ECO:0000256" key="3">
    <source>
        <dbReference type="ARBA" id="ARBA00023004"/>
    </source>
</evidence>
<feature type="domain" description="4Fe-4S ferredoxin-type" evidence="6">
    <location>
        <begin position="2"/>
        <end position="31"/>
    </location>
</feature>